<dbReference type="Gene3D" id="3.10.180.10">
    <property type="entry name" value="2,3-Dihydroxybiphenyl 1,2-Dioxygenase, domain 1"/>
    <property type="match status" value="1"/>
</dbReference>
<feature type="domain" description="Glyoxalase/fosfomycin resistance/dioxygenase" evidence="1">
    <location>
        <begin position="9"/>
        <end position="136"/>
    </location>
</feature>
<dbReference type="Proteomes" id="UP000800093">
    <property type="component" value="Unassembled WGS sequence"/>
</dbReference>
<dbReference type="OrthoDB" id="4181370at2759"/>
<dbReference type="InterPro" id="IPR004360">
    <property type="entry name" value="Glyas_Fos-R_dOase_dom"/>
</dbReference>
<organism evidence="2 3">
    <name type="scientific">Lojkania enalia</name>
    <dbReference type="NCBI Taxonomy" id="147567"/>
    <lineage>
        <taxon>Eukaryota</taxon>
        <taxon>Fungi</taxon>
        <taxon>Dikarya</taxon>
        <taxon>Ascomycota</taxon>
        <taxon>Pezizomycotina</taxon>
        <taxon>Dothideomycetes</taxon>
        <taxon>Pleosporomycetidae</taxon>
        <taxon>Pleosporales</taxon>
        <taxon>Pleosporales incertae sedis</taxon>
        <taxon>Lojkania</taxon>
    </lineage>
</organism>
<keyword evidence="3" id="KW-1185">Reference proteome</keyword>
<sequence>MSFAPTIFVNIPITSLETALPFYKALGMTQNMTWSSEDTACMSLSPVINIMLMTTPRFRTFLPPTSTSAPSTPPTTTGSPIKAAIFCITVTSKEAVDRILDAAEKAGGSKDPTKLPEMGGGYGRSVEDIDGHLWEVAWIGGMGEEGC</sequence>
<protein>
    <recommendedName>
        <fullName evidence="1">Glyoxalase/fosfomycin resistance/dioxygenase domain-containing protein</fullName>
    </recommendedName>
</protein>
<reference evidence="3" key="1">
    <citation type="journal article" date="2020" name="Stud. Mycol.">
        <title>101 Dothideomycetes genomes: A test case for predicting lifestyles and emergence of pathogens.</title>
        <authorList>
            <person name="Haridas S."/>
            <person name="Albert R."/>
            <person name="Binder M."/>
            <person name="Bloem J."/>
            <person name="LaButti K."/>
            <person name="Salamov A."/>
            <person name="Andreopoulos B."/>
            <person name="Baker S."/>
            <person name="Barry K."/>
            <person name="Bills G."/>
            <person name="Bluhm B."/>
            <person name="Cannon C."/>
            <person name="Castanera R."/>
            <person name="Culley D."/>
            <person name="Daum C."/>
            <person name="Ezra D."/>
            <person name="Gonzalez J."/>
            <person name="Henrissat B."/>
            <person name="Kuo A."/>
            <person name="Liang C."/>
            <person name="Lipzen A."/>
            <person name="Lutzoni F."/>
            <person name="Magnuson J."/>
            <person name="Mondo S."/>
            <person name="Nolan M."/>
            <person name="Ohm R."/>
            <person name="Pangilinan J."/>
            <person name="Park H.-J."/>
            <person name="Ramirez L."/>
            <person name="Alfaro M."/>
            <person name="Sun H."/>
            <person name="Tritt A."/>
            <person name="Yoshinaga Y."/>
            <person name="Zwiers L.-H."/>
            <person name="Turgeon B."/>
            <person name="Goodwin S."/>
            <person name="Spatafora J."/>
            <person name="Crous P."/>
            <person name="Grigoriev I."/>
        </authorList>
    </citation>
    <scope>NUCLEOTIDE SEQUENCE [LARGE SCALE GENOMIC DNA]</scope>
    <source>
        <strain evidence="3">CBS 304.66</strain>
    </source>
</reference>
<evidence type="ECO:0000313" key="3">
    <source>
        <dbReference type="Proteomes" id="UP000800093"/>
    </source>
</evidence>
<accession>A0A9P4KBD6</accession>
<comment type="caution">
    <text evidence="2">The sequence shown here is derived from an EMBL/GenBank/DDBJ whole genome shotgun (WGS) entry which is preliminary data.</text>
</comment>
<evidence type="ECO:0000259" key="1">
    <source>
        <dbReference type="Pfam" id="PF00903"/>
    </source>
</evidence>
<dbReference type="InterPro" id="IPR029068">
    <property type="entry name" value="Glyas_Bleomycin-R_OHBP_Dase"/>
</dbReference>
<dbReference type="PANTHER" id="PTHR36503">
    <property type="entry name" value="BLR2520 PROTEIN"/>
    <property type="match status" value="1"/>
</dbReference>
<dbReference type="Pfam" id="PF00903">
    <property type="entry name" value="Glyoxalase"/>
    <property type="match status" value="1"/>
</dbReference>
<proteinExistence type="predicted"/>
<dbReference type="SUPFAM" id="SSF54593">
    <property type="entry name" value="Glyoxalase/Bleomycin resistance protein/Dihydroxybiphenyl dioxygenase"/>
    <property type="match status" value="1"/>
</dbReference>
<dbReference type="EMBL" id="ML986626">
    <property type="protein sequence ID" value="KAF2263395.1"/>
    <property type="molecule type" value="Genomic_DNA"/>
</dbReference>
<evidence type="ECO:0000313" key="2">
    <source>
        <dbReference type="EMBL" id="KAF2263395.1"/>
    </source>
</evidence>
<gene>
    <name evidence="2" type="ORF">CC78DRAFT_534008</name>
</gene>
<dbReference type="AlphaFoldDB" id="A0A9P4KBD6"/>
<name>A0A9P4KBD6_9PLEO</name>
<dbReference type="PANTHER" id="PTHR36503:SF2">
    <property type="entry name" value="BLR2408 PROTEIN"/>
    <property type="match status" value="1"/>
</dbReference>